<dbReference type="Proteomes" id="UP000001399">
    <property type="component" value="Chromosome"/>
</dbReference>
<dbReference type="OrthoDB" id="159745at2"/>
<proteinExistence type="predicted"/>
<dbReference type="KEGG" id="rva:Rvan_3464"/>
<dbReference type="AlphaFoldDB" id="E3I3J6"/>
<organism evidence="1 2">
    <name type="scientific">Rhodomicrobium vannielii (strain ATCC 17100 / DSM 162 / LMG 4299 / NCIMB 10020 / ATH 3.1.1)</name>
    <dbReference type="NCBI Taxonomy" id="648757"/>
    <lineage>
        <taxon>Bacteria</taxon>
        <taxon>Pseudomonadati</taxon>
        <taxon>Pseudomonadota</taxon>
        <taxon>Alphaproteobacteria</taxon>
        <taxon>Hyphomicrobiales</taxon>
        <taxon>Hyphomicrobiaceae</taxon>
        <taxon>Rhodomicrobium</taxon>
    </lineage>
</organism>
<sequence>MATKNDFTPEEWKTLLDGAIMSGLAVTAAEPSGIIGMLKESFAASQSLIEGRLGPNELVRSIVEDFETSQGRTDARTAMKERLGENVDAAKLKAKSIETLQEVAAILEAKAPQDAPAVKEWLYHISQKVAAAASEGGNILGIGGVQVSDAEKATLAEISGALKLAA</sequence>
<gene>
    <name evidence="1" type="ordered locus">Rvan_3464</name>
</gene>
<name>E3I3J6_RHOVT</name>
<dbReference type="eggNOG" id="ENOG5032G8D">
    <property type="taxonomic scope" value="Bacteria"/>
</dbReference>
<protein>
    <submittedName>
        <fullName evidence="1">Uncharacterized protein</fullName>
    </submittedName>
</protein>
<reference evidence="2" key="1">
    <citation type="journal article" date="2011" name="J. Bacteriol.">
        <title>Genome sequences of eight morphologically diverse alphaproteobacteria.</title>
        <authorList>
            <consortium name="US DOE Joint Genome Institute"/>
            <person name="Brown P.J."/>
            <person name="Kysela D.T."/>
            <person name="Buechlein A."/>
            <person name="Hemmerich C."/>
            <person name="Brun Y.V."/>
        </authorList>
    </citation>
    <scope>NUCLEOTIDE SEQUENCE [LARGE SCALE GENOMIC DNA]</scope>
    <source>
        <strain evidence="2">ATCC 17100 / ATH 3.1.1 / DSM 162 / LMG 4299</strain>
    </source>
</reference>
<evidence type="ECO:0000313" key="1">
    <source>
        <dbReference type="EMBL" id="ADP72644.1"/>
    </source>
</evidence>
<evidence type="ECO:0000313" key="2">
    <source>
        <dbReference type="Proteomes" id="UP000001399"/>
    </source>
</evidence>
<dbReference type="STRING" id="648757.Rvan_3464"/>
<dbReference type="RefSeq" id="WP_013421002.1">
    <property type="nucleotide sequence ID" value="NC_014664.1"/>
</dbReference>
<dbReference type="HOGENOM" id="CLU_114869_0_0_5"/>
<keyword evidence="2" id="KW-1185">Reference proteome</keyword>
<accession>E3I3J6</accession>
<dbReference type="EMBL" id="CP002292">
    <property type="protein sequence ID" value="ADP72644.1"/>
    <property type="molecule type" value="Genomic_DNA"/>
</dbReference>